<organism evidence="2 3">
    <name type="scientific">Hoeflea poritis</name>
    <dbReference type="NCBI Taxonomy" id="2993659"/>
    <lineage>
        <taxon>Bacteria</taxon>
        <taxon>Pseudomonadati</taxon>
        <taxon>Pseudomonadota</taxon>
        <taxon>Alphaproteobacteria</taxon>
        <taxon>Hyphomicrobiales</taxon>
        <taxon>Rhizobiaceae</taxon>
        <taxon>Hoeflea</taxon>
    </lineage>
</organism>
<dbReference type="EMBL" id="JAPJZH010000009">
    <property type="protein sequence ID" value="MDA4846750.1"/>
    <property type="molecule type" value="Genomic_DNA"/>
</dbReference>
<gene>
    <name evidence="2" type="ORF">OOZ53_15420</name>
</gene>
<evidence type="ECO:0000256" key="1">
    <source>
        <dbReference type="SAM" id="SignalP"/>
    </source>
</evidence>
<evidence type="ECO:0000313" key="2">
    <source>
        <dbReference type="EMBL" id="MDA4846750.1"/>
    </source>
</evidence>
<dbReference type="Proteomes" id="UP001148313">
    <property type="component" value="Unassembled WGS sequence"/>
</dbReference>
<comment type="caution">
    <text evidence="2">The sequence shown here is derived from an EMBL/GenBank/DDBJ whole genome shotgun (WGS) entry which is preliminary data.</text>
</comment>
<accession>A0ABT4VRD9</accession>
<sequence>MHDPGLGAPAIILAAALLASGPAQAQIESAYTKLDLEGSCTVLDQPAEDEGGEWIDLLCAGYKGFPVFFSEGDLRQSVHYGFPPPGGTVWESFGSFNSVSDTIEWRLLDGRPFATIHRWTIDPDGVQVLVVEKVGQPGIGEGCVAAYVLASGNPDANVQARAAADRLFSGFDCASDTPVRIEGSVPLPPTMIDRSGN</sequence>
<dbReference type="RefSeq" id="WP_271090540.1">
    <property type="nucleotide sequence ID" value="NZ_JAPJZH010000009.1"/>
</dbReference>
<name>A0ABT4VRD9_9HYPH</name>
<feature type="chain" id="PRO_5047255512" evidence="1">
    <location>
        <begin position="26"/>
        <end position="197"/>
    </location>
</feature>
<proteinExistence type="predicted"/>
<protein>
    <submittedName>
        <fullName evidence="2">Uncharacterized protein</fullName>
    </submittedName>
</protein>
<keyword evidence="3" id="KW-1185">Reference proteome</keyword>
<evidence type="ECO:0000313" key="3">
    <source>
        <dbReference type="Proteomes" id="UP001148313"/>
    </source>
</evidence>
<feature type="signal peptide" evidence="1">
    <location>
        <begin position="1"/>
        <end position="25"/>
    </location>
</feature>
<reference evidence="2" key="1">
    <citation type="submission" date="2022-11" db="EMBL/GenBank/DDBJ databases">
        <title>Hoeflea poritis sp. nov., isolated from scleractinian coral Porites lutea.</title>
        <authorList>
            <person name="Zhang G."/>
            <person name="Wei Q."/>
            <person name="Cai L."/>
        </authorList>
    </citation>
    <scope>NUCLEOTIDE SEQUENCE</scope>
    <source>
        <strain evidence="2">E7-10</strain>
    </source>
</reference>
<keyword evidence="1" id="KW-0732">Signal</keyword>